<evidence type="ECO:0000313" key="3">
    <source>
        <dbReference type="EMBL" id="CDY45388.1"/>
    </source>
</evidence>
<dbReference type="Proteomes" id="UP000028999">
    <property type="component" value="Unassembled WGS sequence"/>
</dbReference>
<keyword evidence="1" id="KW-1133">Transmembrane helix</keyword>
<dbReference type="PANTHER" id="PTHR12741:SF106">
    <property type="entry name" value="CALLOSE SYNTHASE 5"/>
    <property type="match status" value="1"/>
</dbReference>
<feature type="domain" description="1,3-beta-glucan synthase component FKS1-like" evidence="2">
    <location>
        <begin position="55"/>
        <end position="126"/>
    </location>
</feature>
<dbReference type="PaxDb" id="3708-A0A078I894"/>
<dbReference type="EMBL" id="LK032623">
    <property type="protein sequence ID" value="CDY45388.1"/>
    <property type="molecule type" value="Genomic_DNA"/>
</dbReference>
<dbReference type="SMART" id="SM01205">
    <property type="entry name" value="FKS1_dom1"/>
    <property type="match status" value="1"/>
</dbReference>
<name>A0A078I894_BRANA</name>
<accession>A0A078I894</accession>
<dbReference type="AlphaFoldDB" id="A0A078I894"/>
<keyword evidence="4" id="KW-1185">Reference proteome</keyword>
<gene>
    <name evidence="3" type="primary">BnaC06g42430D</name>
    <name evidence="3" type="ORF">GSBRNA2T00081890001</name>
</gene>
<organism evidence="3 4">
    <name type="scientific">Brassica napus</name>
    <name type="common">Rape</name>
    <dbReference type="NCBI Taxonomy" id="3708"/>
    <lineage>
        <taxon>Eukaryota</taxon>
        <taxon>Viridiplantae</taxon>
        <taxon>Streptophyta</taxon>
        <taxon>Embryophyta</taxon>
        <taxon>Tracheophyta</taxon>
        <taxon>Spermatophyta</taxon>
        <taxon>Magnoliopsida</taxon>
        <taxon>eudicotyledons</taxon>
        <taxon>Gunneridae</taxon>
        <taxon>Pentapetalae</taxon>
        <taxon>rosids</taxon>
        <taxon>malvids</taxon>
        <taxon>Brassicales</taxon>
        <taxon>Brassicaceae</taxon>
        <taxon>Brassiceae</taxon>
        <taxon>Brassica</taxon>
    </lineage>
</organism>
<dbReference type="STRING" id="3708.A0A078I894"/>
<protein>
    <submittedName>
        <fullName evidence="3">BnaC06g42430D protein</fullName>
    </submittedName>
</protein>
<reference evidence="3 4" key="1">
    <citation type="journal article" date="2014" name="Science">
        <title>Plant genetics. Early allopolyploid evolution in the post-Neolithic Brassica napus oilseed genome.</title>
        <authorList>
            <person name="Chalhoub B."/>
            <person name="Denoeud F."/>
            <person name="Liu S."/>
            <person name="Parkin I.A."/>
            <person name="Tang H."/>
            <person name="Wang X."/>
            <person name="Chiquet J."/>
            <person name="Belcram H."/>
            <person name="Tong C."/>
            <person name="Samans B."/>
            <person name="Correa M."/>
            <person name="Da Silva C."/>
            <person name="Just J."/>
            <person name="Falentin C."/>
            <person name="Koh C.S."/>
            <person name="Le Clainche I."/>
            <person name="Bernard M."/>
            <person name="Bento P."/>
            <person name="Noel B."/>
            <person name="Labadie K."/>
            <person name="Alberti A."/>
            <person name="Charles M."/>
            <person name="Arnaud D."/>
            <person name="Guo H."/>
            <person name="Daviaud C."/>
            <person name="Alamery S."/>
            <person name="Jabbari K."/>
            <person name="Zhao M."/>
            <person name="Edger P.P."/>
            <person name="Chelaifa H."/>
            <person name="Tack D."/>
            <person name="Lassalle G."/>
            <person name="Mestiri I."/>
            <person name="Schnel N."/>
            <person name="Le Paslier M.C."/>
            <person name="Fan G."/>
            <person name="Renault V."/>
            <person name="Bayer P.E."/>
            <person name="Golicz A.A."/>
            <person name="Manoli S."/>
            <person name="Lee T.H."/>
            <person name="Thi V.H."/>
            <person name="Chalabi S."/>
            <person name="Hu Q."/>
            <person name="Fan C."/>
            <person name="Tollenaere R."/>
            <person name="Lu Y."/>
            <person name="Battail C."/>
            <person name="Shen J."/>
            <person name="Sidebottom C.H."/>
            <person name="Wang X."/>
            <person name="Canaguier A."/>
            <person name="Chauveau A."/>
            <person name="Berard A."/>
            <person name="Deniot G."/>
            <person name="Guan M."/>
            <person name="Liu Z."/>
            <person name="Sun F."/>
            <person name="Lim Y.P."/>
            <person name="Lyons E."/>
            <person name="Town C.D."/>
            <person name="Bancroft I."/>
            <person name="Wang X."/>
            <person name="Meng J."/>
            <person name="Ma J."/>
            <person name="Pires J.C."/>
            <person name="King G.J."/>
            <person name="Brunel D."/>
            <person name="Delourme R."/>
            <person name="Renard M."/>
            <person name="Aury J.M."/>
            <person name="Adams K.L."/>
            <person name="Batley J."/>
            <person name="Snowdon R.J."/>
            <person name="Tost J."/>
            <person name="Edwards D."/>
            <person name="Zhou Y."/>
            <person name="Hua W."/>
            <person name="Sharpe A.G."/>
            <person name="Paterson A.H."/>
            <person name="Guan C."/>
            <person name="Wincker P."/>
        </authorList>
    </citation>
    <scope>NUCLEOTIDE SEQUENCE [LARGE SCALE GENOMIC DNA]</scope>
    <source>
        <strain evidence="4">cv. Darmor-bzh</strain>
    </source>
</reference>
<keyword evidence="1" id="KW-0812">Transmembrane</keyword>
<feature type="transmembrane region" description="Helical" evidence="1">
    <location>
        <begin position="148"/>
        <end position="170"/>
    </location>
</feature>
<evidence type="ECO:0000259" key="2">
    <source>
        <dbReference type="SMART" id="SM01205"/>
    </source>
</evidence>
<keyword evidence="1" id="KW-0472">Membrane</keyword>
<dbReference type="OMA" id="GMLKQWI"/>
<dbReference type="InterPro" id="IPR026899">
    <property type="entry name" value="FKS1-like_dom1"/>
</dbReference>
<feature type="transmembrane region" description="Helical" evidence="1">
    <location>
        <begin position="227"/>
        <end position="251"/>
    </location>
</feature>
<proteinExistence type="predicted"/>
<dbReference type="Gramene" id="CDY45388">
    <property type="protein sequence ID" value="CDY45388"/>
    <property type="gene ID" value="GSBRNA2T00081890001"/>
</dbReference>
<sequence length="272" mass="31563">MYMANLQKLLLKTKRYLGNADARRDNVRNQREHLFLNKLDDRAVDAVKTKFFKNYKNWCKFLGRKHSLSIVTGKNIKPSYGGDDEAFLLKSKNSTGKAAHSDWSNYDDLYEYFWSPDCFYLGWPMRDDGDLSPVSSLQQLFYASSREITITLFLPSILGILDIILNFPGFHRWKFTEILRNILKIAVSLAWCVVLPLCDAQSNSSAPGMLKQWISFLPRDVKGVPPLHILAVALCLLPNVLTAIMFIFPMLRRWIENSDWKIIRLHVWWSQV</sequence>
<evidence type="ECO:0000313" key="4">
    <source>
        <dbReference type="Proteomes" id="UP000028999"/>
    </source>
</evidence>
<dbReference type="Pfam" id="PF14288">
    <property type="entry name" value="FKS1_dom1"/>
    <property type="match status" value="1"/>
</dbReference>
<dbReference type="PANTHER" id="PTHR12741">
    <property type="entry name" value="LYST-INTERACTING PROTEIN LIP5 DOPAMINE RESPONSIVE PROTEIN DRG-1"/>
    <property type="match status" value="1"/>
</dbReference>
<dbReference type="Gramene" id="CDX98762">
    <property type="protein sequence ID" value="CDX98762"/>
    <property type="gene ID" value="GSBRNA2T00106841001"/>
</dbReference>
<evidence type="ECO:0000256" key="1">
    <source>
        <dbReference type="SAM" id="Phobius"/>
    </source>
</evidence>